<dbReference type="EMBL" id="CAMKVN010003038">
    <property type="protein sequence ID" value="CAI2183487.1"/>
    <property type="molecule type" value="Genomic_DNA"/>
</dbReference>
<name>A0A9W4WSG2_9GLOM</name>
<feature type="non-terminal residue" evidence="1">
    <location>
        <position position="48"/>
    </location>
</feature>
<reference evidence="1" key="1">
    <citation type="submission" date="2022-08" db="EMBL/GenBank/DDBJ databases">
        <authorList>
            <person name="Kallberg Y."/>
            <person name="Tangrot J."/>
            <person name="Rosling A."/>
        </authorList>
    </citation>
    <scope>NUCLEOTIDE SEQUENCE</scope>
    <source>
        <strain evidence="1">Wild A</strain>
    </source>
</reference>
<organism evidence="1 2">
    <name type="scientific">Funneliformis geosporum</name>
    <dbReference type="NCBI Taxonomy" id="1117311"/>
    <lineage>
        <taxon>Eukaryota</taxon>
        <taxon>Fungi</taxon>
        <taxon>Fungi incertae sedis</taxon>
        <taxon>Mucoromycota</taxon>
        <taxon>Glomeromycotina</taxon>
        <taxon>Glomeromycetes</taxon>
        <taxon>Glomerales</taxon>
        <taxon>Glomeraceae</taxon>
        <taxon>Funneliformis</taxon>
    </lineage>
</organism>
<feature type="non-terminal residue" evidence="1">
    <location>
        <position position="1"/>
    </location>
</feature>
<accession>A0A9W4WSG2</accession>
<dbReference type="Proteomes" id="UP001153678">
    <property type="component" value="Unassembled WGS sequence"/>
</dbReference>
<sequence length="48" mass="5433">MAIDQDARIAFNMQAKLQTNIDCDVGYTVKDDPIISSIVDTVYPEDWI</sequence>
<evidence type="ECO:0000313" key="1">
    <source>
        <dbReference type="EMBL" id="CAI2183487.1"/>
    </source>
</evidence>
<comment type="caution">
    <text evidence="1">The sequence shown here is derived from an EMBL/GenBank/DDBJ whole genome shotgun (WGS) entry which is preliminary data.</text>
</comment>
<evidence type="ECO:0000313" key="2">
    <source>
        <dbReference type="Proteomes" id="UP001153678"/>
    </source>
</evidence>
<gene>
    <name evidence="1" type="ORF">FWILDA_LOCUS11103</name>
</gene>
<dbReference type="OrthoDB" id="2440196at2759"/>
<dbReference type="AlphaFoldDB" id="A0A9W4WSG2"/>
<protein>
    <submittedName>
        <fullName evidence="1">10561_t:CDS:1</fullName>
    </submittedName>
</protein>
<proteinExistence type="predicted"/>
<keyword evidence="2" id="KW-1185">Reference proteome</keyword>